<evidence type="ECO:0000313" key="2">
    <source>
        <dbReference type="Proteomes" id="UP000822476"/>
    </source>
</evidence>
<protein>
    <submittedName>
        <fullName evidence="1">Uncharacterized protein</fullName>
    </submittedName>
</protein>
<dbReference type="EMBL" id="JTDE01001608">
    <property type="protein sequence ID" value="KAF7258643.1"/>
    <property type="molecule type" value="Genomic_DNA"/>
</dbReference>
<proteinExistence type="predicted"/>
<gene>
    <name evidence="1" type="ORF">EG68_04218</name>
</gene>
<name>A0A8S9YZW4_9TREM</name>
<reference evidence="1" key="1">
    <citation type="submission" date="2019-07" db="EMBL/GenBank/DDBJ databases">
        <title>Annotation for the trematode Paragonimus miyazaki's.</title>
        <authorList>
            <person name="Choi Y.-J."/>
        </authorList>
    </citation>
    <scope>NUCLEOTIDE SEQUENCE</scope>
    <source>
        <strain evidence="1">Japan</strain>
    </source>
</reference>
<organism evidence="1 2">
    <name type="scientific">Paragonimus skrjabini miyazakii</name>
    <dbReference type="NCBI Taxonomy" id="59628"/>
    <lineage>
        <taxon>Eukaryota</taxon>
        <taxon>Metazoa</taxon>
        <taxon>Spiralia</taxon>
        <taxon>Lophotrochozoa</taxon>
        <taxon>Platyhelminthes</taxon>
        <taxon>Trematoda</taxon>
        <taxon>Digenea</taxon>
        <taxon>Plagiorchiida</taxon>
        <taxon>Troglotremata</taxon>
        <taxon>Troglotrematidae</taxon>
        <taxon>Paragonimus</taxon>
    </lineage>
</organism>
<keyword evidence="2" id="KW-1185">Reference proteome</keyword>
<accession>A0A8S9YZW4</accession>
<evidence type="ECO:0000313" key="1">
    <source>
        <dbReference type="EMBL" id="KAF7258643.1"/>
    </source>
</evidence>
<sequence length="156" mass="17699">MVIQSVTKLNRMHFDFPSTLQYGDDVEIRGEAGKECLDLLSDYLAFDPVESDRLNKADDELPIVTTQPLHIFLEIAGGWDVNANSPETSTYSHGTSARRFGFRIGEEFKCTISIRKEYFEPEQPNRRDDDHSAVHSKFFVPSTSVRDSLAHTDNVT</sequence>
<dbReference type="AlphaFoldDB" id="A0A8S9YZW4"/>
<comment type="caution">
    <text evidence="1">The sequence shown here is derived from an EMBL/GenBank/DDBJ whole genome shotgun (WGS) entry which is preliminary data.</text>
</comment>
<dbReference type="OrthoDB" id="6256966at2759"/>
<dbReference type="Proteomes" id="UP000822476">
    <property type="component" value="Unassembled WGS sequence"/>
</dbReference>